<keyword evidence="3" id="KW-1185">Reference proteome</keyword>
<evidence type="ECO:0000313" key="2">
    <source>
        <dbReference type="EMBL" id="MFC6255119.1"/>
    </source>
</evidence>
<name>A0ABW1TAJ8_9LACO</name>
<dbReference type="Proteomes" id="UP001596190">
    <property type="component" value="Unassembled WGS sequence"/>
</dbReference>
<accession>A0ABW1TAJ8</accession>
<gene>
    <name evidence="2" type="ORF">ACFP1H_11060</name>
</gene>
<proteinExistence type="predicted"/>
<comment type="caution">
    <text evidence="2">The sequence shown here is derived from an EMBL/GenBank/DDBJ whole genome shotgun (WGS) entry which is preliminary data.</text>
</comment>
<evidence type="ECO:0008006" key="4">
    <source>
        <dbReference type="Google" id="ProtNLM"/>
    </source>
</evidence>
<dbReference type="RefSeq" id="WP_137631202.1">
    <property type="nucleotide sequence ID" value="NZ_BJDO01000025.1"/>
</dbReference>
<protein>
    <recommendedName>
        <fullName evidence="4">Extracellular protein</fullName>
    </recommendedName>
</protein>
<evidence type="ECO:0000256" key="1">
    <source>
        <dbReference type="SAM" id="SignalP"/>
    </source>
</evidence>
<feature type="signal peptide" evidence="1">
    <location>
        <begin position="1"/>
        <end position="23"/>
    </location>
</feature>
<keyword evidence="1" id="KW-0732">Signal</keyword>
<sequence>MKKIGTKLLVVLAVALGGVAASQEPTMAKSSNTISSIPSGHFQSSKAHYAFRWQSVQSGKKKAQVLVLGDFNKPSVQLGYPTKYKLSKNRRTLTTYYRLSSSKGKLGKTTYRMDVYKYSSSKYRVKLNQYKAGLLPSYKGSAYTFNVTKKSPAQNYATTYTKPKLFNAAYKPTYDANYEPNYKAAYNAYLNDVTDAINKQAQQDYKDGKNGDPSTSEAQQDIKNEALKYVNDNVDKITQNVTTNLTKSVTQEVNKDVDKTLQNLVSAYNNLK</sequence>
<reference evidence="3" key="1">
    <citation type="journal article" date="2019" name="Int. J. Syst. Evol. Microbiol.">
        <title>The Global Catalogue of Microorganisms (GCM) 10K type strain sequencing project: providing services to taxonomists for standard genome sequencing and annotation.</title>
        <authorList>
            <consortium name="The Broad Institute Genomics Platform"/>
            <consortium name="The Broad Institute Genome Sequencing Center for Infectious Disease"/>
            <person name="Wu L."/>
            <person name="Ma J."/>
        </authorList>
    </citation>
    <scope>NUCLEOTIDE SEQUENCE [LARGE SCALE GENOMIC DNA]</scope>
    <source>
        <strain evidence="3">CCM 8950</strain>
    </source>
</reference>
<organism evidence="2 3">
    <name type="scientific">Secundilactobacillus hailunensis</name>
    <dbReference type="NCBI Taxonomy" id="2559923"/>
    <lineage>
        <taxon>Bacteria</taxon>
        <taxon>Bacillati</taxon>
        <taxon>Bacillota</taxon>
        <taxon>Bacilli</taxon>
        <taxon>Lactobacillales</taxon>
        <taxon>Lactobacillaceae</taxon>
        <taxon>Secundilactobacillus</taxon>
    </lineage>
</organism>
<feature type="chain" id="PRO_5045418057" description="Extracellular protein" evidence="1">
    <location>
        <begin position="24"/>
        <end position="272"/>
    </location>
</feature>
<dbReference type="EMBL" id="JBHSSA010000115">
    <property type="protein sequence ID" value="MFC6255119.1"/>
    <property type="molecule type" value="Genomic_DNA"/>
</dbReference>
<evidence type="ECO:0000313" key="3">
    <source>
        <dbReference type="Proteomes" id="UP001596190"/>
    </source>
</evidence>